<accession>A0A2S6N4F4</accession>
<dbReference type="PANTHER" id="PTHR33797:SF2">
    <property type="entry name" value="ORGANIC HYDROPEROXIDE RESISTANCE PROTEIN-LIKE"/>
    <property type="match status" value="1"/>
</dbReference>
<dbReference type="OrthoDB" id="9797508at2"/>
<comment type="similarity">
    <text evidence="1">Belongs to the OsmC/Ohr family.</text>
</comment>
<dbReference type="Gene3D" id="2.20.25.10">
    <property type="match status" value="1"/>
</dbReference>
<evidence type="ECO:0000313" key="3">
    <source>
        <dbReference type="EMBL" id="PPQ29496.1"/>
    </source>
</evidence>
<dbReference type="SUPFAM" id="SSF82784">
    <property type="entry name" value="OsmC-like"/>
    <property type="match status" value="1"/>
</dbReference>
<dbReference type="Pfam" id="PF02566">
    <property type="entry name" value="OsmC"/>
    <property type="match status" value="1"/>
</dbReference>
<dbReference type="InterPro" id="IPR019953">
    <property type="entry name" value="OHR"/>
</dbReference>
<organism evidence="3 4">
    <name type="scientific">Rhodopila globiformis</name>
    <name type="common">Rhodopseudomonas globiformis</name>
    <dbReference type="NCBI Taxonomy" id="1071"/>
    <lineage>
        <taxon>Bacteria</taxon>
        <taxon>Pseudomonadati</taxon>
        <taxon>Pseudomonadota</taxon>
        <taxon>Alphaproteobacteria</taxon>
        <taxon>Acetobacterales</taxon>
        <taxon>Acetobacteraceae</taxon>
        <taxon>Rhodopila</taxon>
    </lineage>
</organism>
<dbReference type="RefSeq" id="WP_104520850.1">
    <property type="nucleotide sequence ID" value="NZ_NHRY01000226.1"/>
</dbReference>
<dbReference type="InterPro" id="IPR015946">
    <property type="entry name" value="KH_dom-like_a/b"/>
</dbReference>
<dbReference type="Gene3D" id="3.30.300.20">
    <property type="match status" value="1"/>
</dbReference>
<dbReference type="AlphaFoldDB" id="A0A2S6N4F4"/>
<dbReference type="PANTHER" id="PTHR33797">
    <property type="entry name" value="ORGANIC HYDROPEROXIDE RESISTANCE PROTEIN-LIKE"/>
    <property type="match status" value="1"/>
</dbReference>
<gene>
    <name evidence="3" type="ORF">CCS01_21370</name>
</gene>
<protein>
    <submittedName>
        <fullName evidence="3">Organic hydroperoxide resistance protein</fullName>
    </submittedName>
</protein>
<reference evidence="3 4" key="1">
    <citation type="journal article" date="2018" name="Arch. Microbiol.">
        <title>New insights into the metabolic potential of the phototrophic purple bacterium Rhodopila globiformis DSM 161(T) from its draft genome sequence and evidence for a vanadium-dependent nitrogenase.</title>
        <authorList>
            <person name="Imhoff J.F."/>
            <person name="Rahn T."/>
            <person name="Kunzel S."/>
            <person name="Neulinger S.C."/>
        </authorList>
    </citation>
    <scope>NUCLEOTIDE SEQUENCE [LARGE SCALE GENOMIC DNA]</scope>
    <source>
        <strain evidence="3 4">DSM 161</strain>
    </source>
</reference>
<feature type="region of interest" description="Disordered" evidence="2">
    <location>
        <begin position="1"/>
        <end position="24"/>
    </location>
</feature>
<dbReference type="InterPro" id="IPR036102">
    <property type="entry name" value="OsmC/Ohrsf"/>
</dbReference>
<evidence type="ECO:0000256" key="2">
    <source>
        <dbReference type="SAM" id="MobiDB-lite"/>
    </source>
</evidence>
<evidence type="ECO:0000313" key="4">
    <source>
        <dbReference type="Proteomes" id="UP000239724"/>
    </source>
</evidence>
<dbReference type="InterPro" id="IPR003718">
    <property type="entry name" value="OsmC/Ohr_fam"/>
</dbReference>
<comment type="caution">
    <text evidence="3">The sequence shown here is derived from an EMBL/GenBank/DDBJ whole genome shotgun (WGS) entry which is preliminary data.</text>
</comment>
<keyword evidence="4" id="KW-1185">Reference proteome</keyword>
<name>A0A2S6N4F4_RHOGL</name>
<dbReference type="NCBIfam" id="TIGR03561">
    <property type="entry name" value="organ_hyd_perox"/>
    <property type="match status" value="1"/>
</dbReference>
<dbReference type="Proteomes" id="UP000239724">
    <property type="component" value="Unassembled WGS sequence"/>
</dbReference>
<evidence type="ECO:0000256" key="1">
    <source>
        <dbReference type="ARBA" id="ARBA00007378"/>
    </source>
</evidence>
<proteinExistence type="inferred from homology"/>
<dbReference type="GO" id="GO:0006979">
    <property type="term" value="P:response to oxidative stress"/>
    <property type="evidence" value="ECO:0007669"/>
    <property type="project" value="InterPro"/>
</dbReference>
<sequence>MPVDVKYRTTASATGGRDGSAKTDDGTFQVKLAIPKELGGPGGAGNNPEQLFAAGYSACFLGAMKAVAPSLKTRVPADTTVTTTVGIGPRSEGGFGITVDMAISLPGLDRPEAQKLIDEAHQICPYSNATRNNVDVKLSLA</sequence>
<dbReference type="EMBL" id="NHRY01000226">
    <property type="protein sequence ID" value="PPQ29496.1"/>
    <property type="molecule type" value="Genomic_DNA"/>
</dbReference>